<evidence type="ECO:0000313" key="2">
    <source>
        <dbReference type="EMBL" id="KAF2003402.1"/>
    </source>
</evidence>
<feature type="region of interest" description="Disordered" evidence="1">
    <location>
        <begin position="278"/>
        <end position="353"/>
    </location>
</feature>
<feature type="region of interest" description="Disordered" evidence="1">
    <location>
        <begin position="1"/>
        <end position="35"/>
    </location>
</feature>
<reference evidence="2" key="1">
    <citation type="journal article" date="2020" name="Stud. Mycol.">
        <title>101 Dothideomycetes genomes: a test case for predicting lifestyles and emergence of pathogens.</title>
        <authorList>
            <person name="Haridas S."/>
            <person name="Albert R."/>
            <person name="Binder M."/>
            <person name="Bloem J."/>
            <person name="Labutti K."/>
            <person name="Salamov A."/>
            <person name="Andreopoulos B."/>
            <person name="Baker S."/>
            <person name="Barry K."/>
            <person name="Bills G."/>
            <person name="Bluhm B."/>
            <person name="Cannon C."/>
            <person name="Castanera R."/>
            <person name="Culley D."/>
            <person name="Daum C."/>
            <person name="Ezra D."/>
            <person name="Gonzalez J."/>
            <person name="Henrissat B."/>
            <person name="Kuo A."/>
            <person name="Liang C."/>
            <person name="Lipzen A."/>
            <person name="Lutzoni F."/>
            <person name="Magnuson J."/>
            <person name="Mondo S."/>
            <person name="Nolan M."/>
            <person name="Ohm R."/>
            <person name="Pangilinan J."/>
            <person name="Park H.-J."/>
            <person name="Ramirez L."/>
            <person name="Alfaro M."/>
            <person name="Sun H."/>
            <person name="Tritt A."/>
            <person name="Yoshinaga Y."/>
            <person name="Zwiers L.-H."/>
            <person name="Turgeon B."/>
            <person name="Goodwin S."/>
            <person name="Spatafora J."/>
            <person name="Crous P."/>
            <person name="Grigoriev I."/>
        </authorList>
    </citation>
    <scope>NUCLEOTIDE SEQUENCE</scope>
    <source>
        <strain evidence="2">CBS 123094</strain>
    </source>
</reference>
<proteinExistence type="predicted"/>
<feature type="compositionally biased region" description="Basic and acidic residues" evidence="1">
    <location>
        <begin position="807"/>
        <end position="817"/>
    </location>
</feature>
<sequence length="1012" mass="110373">MGNTQSHGLHGHPNRLSKPKTNSNSPFTGSPASLSSKYADFNVTERELFKSQLTSPIDTDFGSRPSADDELGDLATRVQERLSNLSRSNSVASRLASARNSTAQLPNGSGSRLSLPPSNQPVDLGTAIRILQEIRRNASPDDLAALHEALQPSAPTILPASSPSLPPQPERRTSIINRSSLSLSKRRSLAAVPGLATRSAPSNSMRKSWSSWRTPRLHEAQEHKWKELDMIGTSPLTRLAAWEDGRDSPAPRAVTPGDMAYSHLGSFKLGSLVIANGAPSPAPSSRRMRRRSISSLAQEDDYFTASEGRSSPSPWRASQSARNNGRPSRSTANRFLGGKKRHGRSKSTILPQTTALHGEGRVVDRMSKISSRCDSPLKIETHDHEPLRRLQVVNHSAASLAKDYRAEIPHSPFVASPPKEYQDEGFADTSSDGMSIREETLRIFNGTIFDEPATTEKQYKKTQRPPPAKADSGYSSGGSLRTVHRDVQNRVRPTSFKRTSVIADSLKSGNGSATDDSASLYTFEQMLALPLSKKPLPPIPTDEDTNAAQEPAGYLSNGPDPSHFSQSTLEVARQTFLHVPESSASHNLSPTSPKSVSSYWTLDSKASASNQKRLQKRRPSQPELPLVQACAVVPDGSIPSIPHDIRSTFIRRLSASPAMECLTHTYQSTDHVESPESVDDSSPVAPIQFPSPSPTPVPRRSRSRSRADTPPTPPPHGGRRSLSLFRRKSTAEKQQDGGYRTLDVVDLGTVASALGRSPYDAAMPVATNTMKPVTSPTHPHQLGAALPRAKSMVNLDAAEAAELARMRSRDLHPDISQRPRSYHHLKPEGMDDPRPQKRHSFYDSAPPVPLTDTSHSPFDRAASAPVDDDSASNYTPSVRIKSTGRGQVVSQLVTKFDTYGQPSDQAEPQDWEPHARLWNQRRKSIGEGLRQRAEAPKQSSLMNKREASPASEEMIAYGRYSGGLQYGYEHGYGVGGSAGTRQLHSYASRKSMHISNQFGVDLSDIPVFVTRA</sequence>
<feature type="region of interest" description="Disordered" evidence="1">
    <location>
        <begin position="668"/>
        <end position="737"/>
    </location>
</feature>
<keyword evidence="3" id="KW-1185">Reference proteome</keyword>
<feature type="region of interest" description="Disordered" evidence="1">
    <location>
        <begin position="452"/>
        <end position="480"/>
    </location>
</feature>
<protein>
    <submittedName>
        <fullName evidence="2">Uncharacterized protein</fullName>
    </submittedName>
</protein>
<name>A0A6A5WNW1_9PLEO</name>
<evidence type="ECO:0000256" key="1">
    <source>
        <dbReference type="SAM" id="MobiDB-lite"/>
    </source>
</evidence>
<dbReference type="EMBL" id="ML977572">
    <property type="protein sequence ID" value="KAF2003402.1"/>
    <property type="molecule type" value="Genomic_DNA"/>
</dbReference>
<feature type="compositionally biased region" description="Polar residues" evidence="1">
    <location>
        <begin position="19"/>
        <end position="35"/>
    </location>
</feature>
<evidence type="ECO:0000313" key="3">
    <source>
        <dbReference type="Proteomes" id="UP000799779"/>
    </source>
</evidence>
<feature type="region of interest" description="Disordered" evidence="1">
    <location>
        <begin position="535"/>
        <end position="565"/>
    </location>
</feature>
<gene>
    <name evidence="2" type="ORF">P154DRAFT_84200</name>
</gene>
<organism evidence="2 3">
    <name type="scientific">Amniculicola lignicola CBS 123094</name>
    <dbReference type="NCBI Taxonomy" id="1392246"/>
    <lineage>
        <taxon>Eukaryota</taxon>
        <taxon>Fungi</taxon>
        <taxon>Dikarya</taxon>
        <taxon>Ascomycota</taxon>
        <taxon>Pezizomycotina</taxon>
        <taxon>Dothideomycetes</taxon>
        <taxon>Pleosporomycetidae</taxon>
        <taxon>Pleosporales</taxon>
        <taxon>Amniculicolaceae</taxon>
        <taxon>Amniculicola</taxon>
    </lineage>
</organism>
<dbReference type="Proteomes" id="UP000799779">
    <property type="component" value="Unassembled WGS sequence"/>
</dbReference>
<feature type="region of interest" description="Disordered" evidence="1">
    <location>
        <begin position="928"/>
        <end position="948"/>
    </location>
</feature>
<dbReference type="OrthoDB" id="5341904at2759"/>
<feature type="region of interest" description="Disordered" evidence="1">
    <location>
        <begin position="412"/>
        <end position="431"/>
    </location>
</feature>
<feature type="compositionally biased region" description="Polar residues" evidence="1">
    <location>
        <begin position="307"/>
        <end position="333"/>
    </location>
</feature>
<accession>A0A6A5WNW1</accession>
<feature type="compositionally biased region" description="Basic residues" evidence="1">
    <location>
        <begin position="9"/>
        <end position="18"/>
    </location>
</feature>
<feature type="region of interest" description="Disordered" evidence="1">
    <location>
        <begin position="807"/>
        <end position="878"/>
    </location>
</feature>
<feature type="compositionally biased region" description="Basic and acidic residues" evidence="1">
    <location>
        <begin position="825"/>
        <end position="835"/>
    </location>
</feature>
<feature type="region of interest" description="Disordered" evidence="1">
    <location>
        <begin position="85"/>
        <end position="120"/>
    </location>
</feature>
<dbReference type="AlphaFoldDB" id="A0A6A5WNW1"/>